<gene>
    <name evidence="1" type="ORF">S01H1_06190</name>
</gene>
<sequence>MSQHIRNTLVLAWLAAAPVLAGEAESIRNLPANQWVKLEVGKEAGYTFSQPIYVPTRGQVLHWGAVRGGDYRPWMRNDVRAFAVA</sequence>
<name>X0SE61_9ZZZZ</name>
<accession>X0SE61</accession>
<comment type="caution">
    <text evidence="1">The sequence shown here is derived from an EMBL/GenBank/DDBJ whole genome shotgun (WGS) entry which is preliminary data.</text>
</comment>
<proteinExistence type="predicted"/>
<dbReference type="EMBL" id="BARS01003210">
    <property type="protein sequence ID" value="GAF79294.1"/>
    <property type="molecule type" value="Genomic_DNA"/>
</dbReference>
<evidence type="ECO:0000313" key="1">
    <source>
        <dbReference type="EMBL" id="GAF79294.1"/>
    </source>
</evidence>
<reference evidence="1" key="1">
    <citation type="journal article" date="2014" name="Front. Microbiol.">
        <title>High frequency of phylogenetically diverse reductive dehalogenase-homologous genes in deep subseafloor sedimentary metagenomes.</title>
        <authorList>
            <person name="Kawai M."/>
            <person name="Futagami T."/>
            <person name="Toyoda A."/>
            <person name="Takaki Y."/>
            <person name="Nishi S."/>
            <person name="Hori S."/>
            <person name="Arai W."/>
            <person name="Tsubouchi T."/>
            <person name="Morono Y."/>
            <person name="Uchiyama I."/>
            <person name="Ito T."/>
            <person name="Fujiyama A."/>
            <person name="Inagaki F."/>
            <person name="Takami H."/>
        </authorList>
    </citation>
    <scope>NUCLEOTIDE SEQUENCE</scope>
    <source>
        <strain evidence="1">Expedition CK06-06</strain>
    </source>
</reference>
<feature type="non-terminal residue" evidence="1">
    <location>
        <position position="85"/>
    </location>
</feature>
<protein>
    <submittedName>
        <fullName evidence="1">Uncharacterized protein</fullName>
    </submittedName>
</protein>
<organism evidence="1">
    <name type="scientific">marine sediment metagenome</name>
    <dbReference type="NCBI Taxonomy" id="412755"/>
    <lineage>
        <taxon>unclassified sequences</taxon>
        <taxon>metagenomes</taxon>
        <taxon>ecological metagenomes</taxon>
    </lineage>
</organism>
<dbReference type="AlphaFoldDB" id="X0SE61"/>